<evidence type="ECO:0000256" key="3">
    <source>
        <dbReference type="RuleBase" id="RU363015"/>
    </source>
</evidence>
<sequence>MKDNPMRLCVFCGSNAGQDPLYLAMARALGEALAAGGIDLVYGGASVGLMGAVADAVLAKGGHVTGVMPQALVDKEIAHRGLSDLRVVGSMHERKALMAELADGFIALPGGLGTFEELFEVWTWAQLGYHRKPCALLNAGGFYDKLADFLDDVVARGFVKPVHRAMLIVENEPAALIEAIRAYEPPKVDKWIKAGER</sequence>
<dbReference type="Gene3D" id="3.40.50.450">
    <property type="match status" value="1"/>
</dbReference>
<reference evidence="4 5" key="1">
    <citation type="submission" date="2020-08" db="EMBL/GenBank/DDBJ databases">
        <title>Genomic Encyclopedia of Type Strains, Phase IV (KMG-IV): sequencing the most valuable type-strain genomes for metagenomic binning, comparative biology and taxonomic classification.</title>
        <authorList>
            <person name="Goeker M."/>
        </authorList>
    </citation>
    <scope>NUCLEOTIDE SEQUENCE [LARGE SCALE GENOMIC DNA]</scope>
    <source>
        <strain evidence="4 5">DSM 15743</strain>
    </source>
</reference>
<dbReference type="EC" id="3.2.2.n1" evidence="3"/>
<accession>A0A7W6N8L5</accession>
<comment type="catalytic activity">
    <reaction evidence="1">
        <text>AMP + H2O = D-ribose 5-phosphate + adenine</text>
        <dbReference type="Rhea" id="RHEA:20129"/>
        <dbReference type="ChEBI" id="CHEBI:15377"/>
        <dbReference type="ChEBI" id="CHEBI:16708"/>
        <dbReference type="ChEBI" id="CHEBI:78346"/>
        <dbReference type="ChEBI" id="CHEBI:456215"/>
        <dbReference type="EC" id="3.2.2.4"/>
    </reaction>
</comment>
<evidence type="ECO:0000313" key="5">
    <source>
        <dbReference type="Proteomes" id="UP000519439"/>
    </source>
</evidence>
<dbReference type="PANTHER" id="PTHR31223:SF70">
    <property type="entry name" value="LOG FAMILY PROTEIN YJL055W"/>
    <property type="match status" value="1"/>
</dbReference>
<dbReference type="AlphaFoldDB" id="A0A7W6N8L5"/>
<gene>
    <name evidence="4" type="ORF">GGR34_002217</name>
</gene>
<proteinExistence type="inferred from homology"/>
<dbReference type="NCBIfam" id="TIGR00730">
    <property type="entry name" value="Rossman fold protein, TIGR00730 family"/>
    <property type="match status" value="1"/>
</dbReference>
<keyword evidence="3" id="KW-0203">Cytokinin biosynthesis</keyword>
<protein>
    <recommendedName>
        <fullName evidence="3">Cytokinin riboside 5'-monophosphate phosphoribohydrolase</fullName>
        <ecNumber evidence="3">3.2.2.n1</ecNumber>
    </recommendedName>
</protein>
<dbReference type="InterPro" id="IPR005269">
    <property type="entry name" value="LOG"/>
</dbReference>
<organism evidence="4 5">
    <name type="scientific">Microvirga flocculans</name>
    <dbReference type="NCBI Taxonomy" id="217168"/>
    <lineage>
        <taxon>Bacteria</taxon>
        <taxon>Pseudomonadati</taxon>
        <taxon>Pseudomonadota</taxon>
        <taxon>Alphaproteobacteria</taxon>
        <taxon>Hyphomicrobiales</taxon>
        <taxon>Methylobacteriaceae</taxon>
        <taxon>Microvirga</taxon>
    </lineage>
</organism>
<dbReference type="SUPFAM" id="SSF102405">
    <property type="entry name" value="MCP/YpsA-like"/>
    <property type="match status" value="1"/>
</dbReference>
<dbReference type="PANTHER" id="PTHR31223">
    <property type="entry name" value="LOG FAMILY PROTEIN YJL055W"/>
    <property type="match status" value="1"/>
</dbReference>
<comment type="caution">
    <text evidence="4">The sequence shown here is derived from an EMBL/GenBank/DDBJ whole genome shotgun (WGS) entry which is preliminary data.</text>
</comment>
<comment type="similarity">
    <text evidence="2 3">Belongs to the LOG family.</text>
</comment>
<dbReference type="GO" id="GO:0009691">
    <property type="term" value="P:cytokinin biosynthetic process"/>
    <property type="evidence" value="ECO:0007669"/>
    <property type="project" value="UniProtKB-UniRule"/>
</dbReference>
<evidence type="ECO:0000256" key="2">
    <source>
        <dbReference type="ARBA" id="ARBA00006763"/>
    </source>
</evidence>
<keyword evidence="3" id="KW-0378">Hydrolase</keyword>
<dbReference type="EMBL" id="JACIDC010000007">
    <property type="protein sequence ID" value="MBB4040560.1"/>
    <property type="molecule type" value="Genomic_DNA"/>
</dbReference>
<name>A0A7W6N8L5_9HYPH</name>
<evidence type="ECO:0000313" key="4">
    <source>
        <dbReference type="EMBL" id="MBB4040560.1"/>
    </source>
</evidence>
<dbReference type="Proteomes" id="UP000519439">
    <property type="component" value="Unassembled WGS sequence"/>
</dbReference>
<dbReference type="InterPro" id="IPR031100">
    <property type="entry name" value="LOG_fam"/>
</dbReference>
<dbReference type="Pfam" id="PF03641">
    <property type="entry name" value="Lysine_decarbox"/>
    <property type="match status" value="1"/>
</dbReference>
<keyword evidence="5" id="KW-1185">Reference proteome</keyword>
<dbReference type="GO" id="GO:0005829">
    <property type="term" value="C:cytosol"/>
    <property type="evidence" value="ECO:0007669"/>
    <property type="project" value="TreeGrafter"/>
</dbReference>
<evidence type="ECO:0000256" key="1">
    <source>
        <dbReference type="ARBA" id="ARBA00000274"/>
    </source>
</evidence>
<dbReference type="GO" id="GO:0008714">
    <property type="term" value="F:AMP nucleosidase activity"/>
    <property type="evidence" value="ECO:0007669"/>
    <property type="project" value="UniProtKB-EC"/>
</dbReference>